<evidence type="ECO:0000256" key="7">
    <source>
        <dbReference type="PROSITE-ProRule" id="PRU00042"/>
    </source>
</evidence>
<proteinExistence type="predicted"/>
<evidence type="ECO:0000259" key="9">
    <source>
        <dbReference type="PROSITE" id="PS50157"/>
    </source>
</evidence>
<feature type="domain" description="C2H2-type" evidence="9">
    <location>
        <begin position="589"/>
        <end position="616"/>
    </location>
</feature>
<reference evidence="10" key="1">
    <citation type="submission" date="2022-11" db="EMBL/GenBank/DDBJ databases">
        <title>Centuries of genome instability and evolution in soft-shell clam transmissible cancer (bioRxiv).</title>
        <authorList>
            <person name="Hart S.F.M."/>
            <person name="Yonemitsu M.A."/>
            <person name="Giersch R.M."/>
            <person name="Beal B.F."/>
            <person name="Arriagada G."/>
            <person name="Davis B.W."/>
            <person name="Ostrander E.A."/>
            <person name="Goff S.P."/>
            <person name="Metzger M.J."/>
        </authorList>
    </citation>
    <scope>NUCLEOTIDE SEQUENCE</scope>
    <source>
        <strain evidence="10">MELC-2E11</strain>
        <tissue evidence="10">Siphon/mantle</tissue>
    </source>
</reference>
<gene>
    <name evidence="10" type="ORF">MAR_031106</name>
</gene>
<dbReference type="Proteomes" id="UP001164746">
    <property type="component" value="Chromosome 10"/>
</dbReference>
<feature type="domain" description="C2H2-type" evidence="9">
    <location>
        <begin position="471"/>
        <end position="498"/>
    </location>
</feature>
<dbReference type="SUPFAM" id="SSF57667">
    <property type="entry name" value="beta-beta-alpha zinc fingers"/>
    <property type="match status" value="4"/>
</dbReference>
<keyword evidence="2" id="KW-0479">Metal-binding</keyword>
<dbReference type="InterPro" id="IPR050331">
    <property type="entry name" value="Zinc_finger"/>
</dbReference>
<sequence>MAAPNFDVIKEIPGYKVILKTVLKAQIQLLVKQLEEHTDEQSVILTASMGDGTLSHLGSDYGQSFLNDFEDFKFSFLGFCLKKHNKKQLEDQEAKAKEQQLLQEQQIAQATQTPIHINPAPPSGFSNPSPGGRERVMKPKQFGSSVRHEPYPITRPQRTGFTVSQTSASAVKLEPSFDNENNSNSSGVFPDGGDVFQPHSGDSNSFTGSAQVGTVDQQSNIINAQDSDIESIVSGALVQIKREVEDDLEITGVEPGIQPPAQDAWGSSASSDACPADTSAQQAYMPGNEWLRTPSMKARLGAEEFEISDFEIYPNFKLFGFIPQTLRHLVGHSSVNCAGSYRVPVSTTSTTCWFTPGRNHTSVSTARKLFDRKHICEATFSDGISVTEDHSKFNRLITCELCGKTSRTIWNYKIHMRVHTGEKPYHCRWCDMTFKQRHHLKRHEVKKHLDKLETSGNHKIHMRVHTGEKPYKCQWCNKTFKQRHHLKGLSLSHSQDTSIRSGFQCLVCNRHFMDKANLRKHVRIHTGEKPYKCETCGRLFSQSSNLKAHRITHLNKDFMLFPCQVCNKQFANKPNLKRHMRLHTGERPYKCDTCGKLFTQSSHLNSHRVIHYNKDYML</sequence>
<keyword evidence="11" id="KW-1185">Reference proteome</keyword>
<evidence type="ECO:0000256" key="1">
    <source>
        <dbReference type="ARBA" id="ARBA00004123"/>
    </source>
</evidence>
<keyword evidence="5" id="KW-0862">Zinc</keyword>
<comment type="subcellular location">
    <subcellularLocation>
        <location evidence="1">Nucleus</location>
    </subcellularLocation>
</comment>
<dbReference type="SMART" id="SM00355">
    <property type="entry name" value="ZnF_C2H2"/>
    <property type="match status" value="7"/>
</dbReference>
<dbReference type="PROSITE" id="PS50157">
    <property type="entry name" value="ZINC_FINGER_C2H2_2"/>
    <property type="match status" value="7"/>
</dbReference>
<feature type="domain" description="C2H2-type" evidence="9">
    <location>
        <begin position="425"/>
        <end position="470"/>
    </location>
</feature>
<dbReference type="InterPro" id="IPR013087">
    <property type="entry name" value="Znf_C2H2_type"/>
</dbReference>
<feature type="region of interest" description="Disordered" evidence="8">
    <location>
        <begin position="142"/>
        <end position="162"/>
    </location>
</feature>
<keyword evidence="3" id="KW-0677">Repeat</keyword>
<dbReference type="Gene3D" id="3.30.160.60">
    <property type="entry name" value="Classic Zinc Finger"/>
    <property type="match status" value="7"/>
</dbReference>
<protein>
    <submittedName>
        <fullName evidence="10">ZIK1-like protein</fullName>
    </submittedName>
</protein>
<dbReference type="Pfam" id="PF13465">
    <property type="entry name" value="zf-H2C2_2"/>
    <property type="match status" value="1"/>
</dbReference>
<evidence type="ECO:0000313" key="10">
    <source>
        <dbReference type="EMBL" id="WAR16512.1"/>
    </source>
</evidence>
<dbReference type="InterPro" id="IPR036236">
    <property type="entry name" value="Znf_C2H2_sf"/>
</dbReference>
<feature type="domain" description="C2H2-type" evidence="9">
    <location>
        <begin position="397"/>
        <end position="424"/>
    </location>
</feature>
<evidence type="ECO:0000256" key="4">
    <source>
        <dbReference type="ARBA" id="ARBA00022771"/>
    </source>
</evidence>
<feature type="domain" description="C2H2-type" evidence="9">
    <location>
        <begin position="531"/>
        <end position="558"/>
    </location>
</feature>
<evidence type="ECO:0000256" key="5">
    <source>
        <dbReference type="ARBA" id="ARBA00022833"/>
    </source>
</evidence>
<feature type="domain" description="C2H2-type" evidence="9">
    <location>
        <begin position="503"/>
        <end position="530"/>
    </location>
</feature>
<evidence type="ECO:0000256" key="8">
    <source>
        <dbReference type="SAM" id="MobiDB-lite"/>
    </source>
</evidence>
<evidence type="ECO:0000256" key="6">
    <source>
        <dbReference type="ARBA" id="ARBA00023242"/>
    </source>
</evidence>
<accession>A0ABY7F660</accession>
<evidence type="ECO:0000256" key="3">
    <source>
        <dbReference type="ARBA" id="ARBA00022737"/>
    </source>
</evidence>
<name>A0ABY7F660_MYAAR</name>
<dbReference type="Pfam" id="PF00096">
    <property type="entry name" value="zf-C2H2"/>
    <property type="match status" value="3"/>
</dbReference>
<dbReference type="PANTHER" id="PTHR16515">
    <property type="entry name" value="PR DOMAIN ZINC FINGER PROTEIN"/>
    <property type="match status" value="1"/>
</dbReference>
<dbReference type="PANTHER" id="PTHR16515:SF49">
    <property type="entry name" value="GASTRULA ZINC FINGER PROTEIN XLCGF49.1-LIKE-RELATED"/>
    <property type="match status" value="1"/>
</dbReference>
<feature type="domain" description="C2H2-type" evidence="9">
    <location>
        <begin position="561"/>
        <end position="588"/>
    </location>
</feature>
<dbReference type="PROSITE" id="PS00028">
    <property type="entry name" value="ZINC_FINGER_C2H2_1"/>
    <property type="match status" value="5"/>
</dbReference>
<keyword evidence="6" id="KW-0539">Nucleus</keyword>
<organism evidence="10 11">
    <name type="scientific">Mya arenaria</name>
    <name type="common">Soft-shell clam</name>
    <dbReference type="NCBI Taxonomy" id="6604"/>
    <lineage>
        <taxon>Eukaryota</taxon>
        <taxon>Metazoa</taxon>
        <taxon>Spiralia</taxon>
        <taxon>Lophotrochozoa</taxon>
        <taxon>Mollusca</taxon>
        <taxon>Bivalvia</taxon>
        <taxon>Autobranchia</taxon>
        <taxon>Heteroconchia</taxon>
        <taxon>Euheterodonta</taxon>
        <taxon>Imparidentia</taxon>
        <taxon>Neoheterodontei</taxon>
        <taxon>Myida</taxon>
        <taxon>Myoidea</taxon>
        <taxon>Myidae</taxon>
        <taxon>Mya</taxon>
    </lineage>
</organism>
<evidence type="ECO:0000313" key="11">
    <source>
        <dbReference type="Proteomes" id="UP001164746"/>
    </source>
</evidence>
<keyword evidence="4 7" id="KW-0863">Zinc-finger</keyword>
<dbReference type="EMBL" id="CP111021">
    <property type="protein sequence ID" value="WAR16512.1"/>
    <property type="molecule type" value="Genomic_DNA"/>
</dbReference>
<evidence type="ECO:0000256" key="2">
    <source>
        <dbReference type="ARBA" id="ARBA00022723"/>
    </source>
</evidence>